<dbReference type="UniPathway" id="UPA00074">
    <property type="reaction ID" value="UER00131"/>
</dbReference>
<dbReference type="EC" id="6.3.2.6" evidence="2"/>
<dbReference type="GO" id="GO:0006189">
    <property type="term" value="P:'de novo' IMP biosynthetic process"/>
    <property type="evidence" value="ECO:0007669"/>
    <property type="project" value="UniProtKB-UniPathway"/>
</dbReference>
<evidence type="ECO:0000256" key="4">
    <source>
        <dbReference type="ARBA" id="ARBA00022598"/>
    </source>
</evidence>
<evidence type="ECO:0000313" key="11">
    <source>
        <dbReference type="Proteomes" id="UP000037035"/>
    </source>
</evidence>
<evidence type="ECO:0000256" key="3">
    <source>
        <dbReference type="ARBA" id="ARBA00016460"/>
    </source>
</evidence>
<evidence type="ECO:0000256" key="1">
    <source>
        <dbReference type="ARBA" id="ARBA00004672"/>
    </source>
</evidence>
<comment type="caution">
    <text evidence="10">The sequence shown here is derived from an EMBL/GenBank/DDBJ whole genome shotgun (WGS) entry which is preliminary data.</text>
</comment>
<dbReference type="Pfam" id="PF01259">
    <property type="entry name" value="SAICAR_synt"/>
    <property type="match status" value="1"/>
</dbReference>
<dbReference type="Gene3D" id="3.30.470.20">
    <property type="entry name" value="ATP-grasp fold, B domain"/>
    <property type="match status" value="1"/>
</dbReference>
<sequence>MAATTTLLQTNCPDLRLIARGKVRDIYEFPGDPSKLLFVATDRISAFDVVMENGIPNKGKLLTQLSLFFFKKLEPIIPNHVVTGDFDQILKHSSALLPYRDQLEGRTIFVKKCQVLKCEAIVRGYLTGQSHFDRPMRNTKNPEPYMGYRCRRACKNLASSRRQSLRPAPRRTWEPTTKTYIQINVTSPFHHSIHQMQENDEEQIKKKAIEIYEAAQGHCVGVGGGEGLLLADTKLEFGLDEEGRLILIDECLTPDSSRFWAREHWAPGIKMTGFDKQVLRDWLLSQHNHFDRSTPLQIPQDVVLHTWAQYCQAFKLLTGNDFVP</sequence>
<dbReference type="InterPro" id="IPR018236">
    <property type="entry name" value="SAICAR_synthetase_CS"/>
</dbReference>
<dbReference type="PANTHER" id="PTHR43700">
    <property type="entry name" value="PHOSPHORIBOSYLAMINOIMIDAZOLE-SUCCINOCARBOXAMIDE SYNTHASE"/>
    <property type="match status" value="1"/>
</dbReference>
<dbReference type="SUPFAM" id="SSF56104">
    <property type="entry name" value="SAICAR synthase-like"/>
    <property type="match status" value="1"/>
</dbReference>
<keyword evidence="11" id="KW-1185">Reference proteome</keyword>
<keyword evidence="6" id="KW-0658">Purine biosynthesis</keyword>
<dbReference type="STRING" id="27349.A0A0L6V259"/>
<dbReference type="InterPro" id="IPR028923">
    <property type="entry name" value="SAICAR_synt/ADE2_N"/>
</dbReference>
<organism evidence="10 11">
    <name type="scientific">Puccinia sorghi</name>
    <dbReference type="NCBI Taxonomy" id="27349"/>
    <lineage>
        <taxon>Eukaryota</taxon>
        <taxon>Fungi</taxon>
        <taxon>Dikarya</taxon>
        <taxon>Basidiomycota</taxon>
        <taxon>Pucciniomycotina</taxon>
        <taxon>Pucciniomycetes</taxon>
        <taxon>Pucciniales</taxon>
        <taxon>Pucciniaceae</taxon>
        <taxon>Puccinia</taxon>
    </lineage>
</organism>
<dbReference type="Proteomes" id="UP000037035">
    <property type="component" value="Unassembled WGS sequence"/>
</dbReference>
<dbReference type="GO" id="GO:0005737">
    <property type="term" value="C:cytoplasm"/>
    <property type="evidence" value="ECO:0007669"/>
    <property type="project" value="TreeGrafter"/>
</dbReference>
<dbReference type="OrthoDB" id="9991235at2759"/>
<accession>A0A0L6V259</accession>
<gene>
    <name evidence="10" type="ORF">VP01_283g2</name>
</gene>
<protein>
    <recommendedName>
        <fullName evidence="3">Phosphoribosylaminoimidazole-succinocarboxamide synthase</fullName>
        <ecNumber evidence="2">6.3.2.6</ecNumber>
    </recommendedName>
    <alternativeName>
        <fullName evidence="8">SAICAR synthetase</fullName>
    </alternativeName>
</protein>
<dbReference type="PROSITE" id="PS01058">
    <property type="entry name" value="SAICAR_SYNTHETASE_2"/>
    <property type="match status" value="1"/>
</dbReference>
<dbReference type="GO" id="GO:0004639">
    <property type="term" value="F:phosphoribosylaminoimidazolesuccinocarboxamide synthase activity"/>
    <property type="evidence" value="ECO:0007669"/>
    <property type="project" value="UniProtKB-EC"/>
</dbReference>
<evidence type="ECO:0000256" key="7">
    <source>
        <dbReference type="ARBA" id="ARBA00022840"/>
    </source>
</evidence>
<evidence type="ECO:0000313" key="10">
    <source>
        <dbReference type="EMBL" id="KNZ54831.1"/>
    </source>
</evidence>
<evidence type="ECO:0000256" key="2">
    <source>
        <dbReference type="ARBA" id="ARBA00012217"/>
    </source>
</evidence>
<dbReference type="VEuPathDB" id="FungiDB:VP01_283g2"/>
<feature type="domain" description="SAICAR synthetase/ADE2 N-terminal" evidence="9">
    <location>
        <begin position="18"/>
        <end position="292"/>
    </location>
</feature>
<proteinExistence type="inferred from homology"/>
<evidence type="ECO:0000256" key="6">
    <source>
        <dbReference type="ARBA" id="ARBA00022755"/>
    </source>
</evidence>
<dbReference type="CDD" id="cd01414">
    <property type="entry name" value="SAICAR_synt_Sc"/>
    <property type="match status" value="1"/>
</dbReference>
<reference evidence="10 11" key="1">
    <citation type="submission" date="2015-08" db="EMBL/GenBank/DDBJ databases">
        <title>Next Generation Sequencing and Analysis of the Genome of Puccinia sorghi L Schw, the Causal Agent of Maize Common Rust.</title>
        <authorList>
            <person name="Rochi L."/>
            <person name="Burguener G."/>
            <person name="Darino M."/>
            <person name="Turjanski A."/>
            <person name="Kreff E."/>
            <person name="Dieguez M.J."/>
            <person name="Sacco F."/>
        </authorList>
    </citation>
    <scope>NUCLEOTIDE SEQUENCE [LARGE SCALE GENOMIC DNA]</scope>
    <source>
        <strain evidence="10 11">RO10H11247</strain>
    </source>
</reference>
<dbReference type="AlphaFoldDB" id="A0A0L6V259"/>
<keyword evidence="4" id="KW-0436">Ligase</keyword>
<dbReference type="GO" id="GO:0005524">
    <property type="term" value="F:ATP binding"/>
    <property type="evidence" value="ECO:0007669"/>
    <property type="project" value="UniProtKB-KW"/>
</dbReference>
<dbReference type="HAMAP" id="MF_00137">
    <property type="entry name" value="SAICAR_synth"/>
    <property type="match status" value="1"/>
</dbReference>
<dbReference type="Gene3D" id="3.30.200.20">
    <property type="entry name" value="Phosphorylase Kinase, domain 1"/>
    <property type="match status" value="1"/>
</dbReference>
<name>A0A0L6V259_9BASI</name>
<evidence type="ECO:0000256" key="8">
    <source>
        <dbReference type="ARBA" id="ARBA00030409"/>
    </source>
</evidence>
<keyword evidence="7" id="KW-0067">ATP-binding</keyword>
<evidence type="ECO:0000256" key="5">
    <source>
        <dbReference type="ARBA" id="ARBA00022741"/>
    </source>
</evidence>
<keyword evidence="5" id="KW-0547">Nucleotide-binding</keyword>
<evidence type="ECO:0000259" key="9">
    <source>
        <dbReference type="Pfam" id="PF01259"/>
    </source>
</evidence>
<dbReference type="NCBIfam" id="NF010568">
    <property type="entry name" value="PRK13961.1"/>
    <property type="match status" value="1"/>
</dbReference>
<dbReference type="PANTHER" id="PTHR43700:SF1">
    <property type="entry name" value="PHOSPHORIBOSYLAMINOIMIDAZOLE-SUCCINOCARBOXAMIDE SYNTHASE"/>
    <property type="match status" value="1"/>
</dbReference>
<dbReference type="EMBL" id="LAVV01007768">
    <property type="protein sequence ID" value="KNZ54831.1"/>
    <property type="molecule type" value="Genomic_DNA"/>
</dbReference>
<comment type="pathway">
    <text evidence="1">Purine metabolism; IMP biosynthesis via de novo pathway; 5-amino-1-(5-phospho-D-ribosyl)imidazole-4-carboxamide from 5-amino-1-(5-phospho-D-ribosyl)imidazole-4-carboxylate: step 1/2.</text>
</comment>